<feature type="domain" description="HTH tetR-type" evidence="3">
    <location>
        <begin position="9"/>
        <end position="69"/>
    </location>
</feature>
<dbReference type="Gene3D" id="1.10.357.10">
    <property type="entry name" value="Tetracycline Repressor, domain 2"/>
    <property type="match status" value="1"/>
</dbReference>
<sequence>MEQLDLRVQKTYRSLIDAFEKLLKDKEFEKILVTELCEAAMIRRPTFYSHFLDKYDFFTFFIRHKMNLIFDNVFQALDQKSDGEAYHFFILVFEQLLNQSDNLLELIFSLQMKSDIVTELKGIQEYGQSMLKNHVNTGKNHDNSAIVNEYKSQIIMGITIKSVYWYKNNKHNISREEMTVLYEETLEKLW</sequence>
<dbReference type="Proteomes" id="UP000198564">
    <property type="component" value="Unassembled WGS sequence"/>
</dbReference>
<proteinExistence type="predicted"/>
<dbReference type="InterPro" id="IPR050624">
    <property type="entry name" value="HTH-type_Tx_Regulator"/>
</dbReference>
<dbReference type="OrthoDB" id="9810250at2"/>
<dbReference type="InterPro" id="IPR009057">
    <property type="entry name" value="Homeodomain-like_sf"/>
</dbReference>
<evidence type="ECO:0000313" key="4">
    <source>
        <dbReference type="EMBL" id="SEI84034.1"/>
    </source>
</evidence>
<dbReference type="SUPFAM" id="SSF46689">
    <property type="entry name" value="Homeodomain-like"/>
    <property type="match status" value="1"/>
</dbReference>
<gene>
    <name evidence="4" type="ORF">SAMN04488113_12427</name>
</gene>
<dbReference type="PROSITE" id="PS50977">
    <property type="entry name" value="HTH_TETR_2"/>
    <property type="match status" value="1"/>
</dbReference>
<reference evidence="5" key="1">
    <citation type="submission" date="2016-10" db="EMBL/GenBank/DDBJ databases">
        <authorList>
            <person name="Varghese N."/>
            <person name="Submissions S."/>
        </authorList>
    </citation>
    <scope>NUCLEOTIDE SEQUENCE [LARGE SCALE GENOMIC DNA]</scope>
    <source>
        <strain evidence="5">DSM 25751</strain>
    </source>
</reference>
<organism evidence="4 5">
    <name type="scientific">Alkalibacterium gilvum</name>
    <dbReference type="NCBI Taxonomy" id="1130080"/>
    <lineage>
        <taxon>Bacteria</taxon>
        <taxon>Bacillati</taxon>
        <taxon>Bacillota</taxon>
        <taxon>Bacilli</taxon>
        <taxon>Lactobacillales</taxon>
        <taxon>Carnobacteriaceae</taxon>
        <taxon>Alkalibacterium</taxon>
    </lineage>
</organism>
<dbReference type="EMBL" id="FNYW01000024">
    <property type="protein sequence ID" value="SEI84034.1"/>
    <property type="molecule type" value="Genomic_DNA"/>
</dbReference>
<keyword evidence="1 2" id="KW-0238">DNA-binding</keyword>
<evidence type="ECO:0000259" key="3">
    <source>
        <dbReference type="PROSITE" id="PS50977"/>
    </source>
</evidence>
<dbReference type="PANTHER" id="PTHR43479">
    <property type="entry name" value="ACREF/ENVCD OPERON REPRESSOR-RELATED"/>
    <property type="match status" value="1"/>
</dbReference>
<evidence type="ECO:0000313" key="5">
    <source>
        <dbReference type="Proteomes" id="UP000198564"/>
    </source>
</evidence>
<keyword evidence="5" id="KW-1185">Reference proteome</keyword>
<dbReference type="InterPro" id="IPR001647">
    <property type="entry name" value="HTH_TetR"/>
</dbReference>
<dbReference type="PANTHER" id="PTHR43479:SF7">
    <property type="entry name" value="TETR-FAMILY TRANSCRIPTIONAL REGULATOR"/>
    <property type="match status" value="1"/>
</dbReference>
<dbReference type="STRING" id="1130080.SAMN04488113_12427"/>
<feature type="DNA-binding region" description="H-T-H motif" evidence="2">
    <location>
        <begin position="32"/>
        <end position="51"/>
    </location>
</feature>
<evidence type="ECO:0000256" key="1">
    <source>
        <dbReference type="ARBA" id="ARBA00023125"/>
    </source>
</evidence>
<name>A0A1H6U0M0_9LACT</name>
<accession>A0A1H6U0M0</accession>
<dbReference type="AlphaFoldDB" id="A0A1H6U0M0"/>
<evidence type="ECO:0000256" key="2">
    <source>
        <dbReference type="PROSITE-ProRule" id="PRU00335"/>
    </source>
</evidence>
<dbReference type="GO" id="GO:0003677">
    <property type="term" value="F:DNA binding"/>
    <property type="evidence" value="ECO:0007669"/>
    <property type="project" value="UniProtKB-UniRule"/>
</dbReference>
<protein>
    <submittedName>
        <fullName evidence="4">Transcriptional regulator, TetR family</fullName>
    </submittedName>
</protein>
<dbReference type="RefSeq" id="WP_091635203.1">
    <property type="nucleotide sequence ID" value="NZ_FNYW01000024.1"/>
</dbReference>